<name>A0AAV5IA97_9ROSI</name>
<protein>
    <submittedName>
        <fullName evidence="1">Uncharacterized protein</fullName>
    </submittedName>
</protein>
<sequence length="35" mass="3735">MGKGAWDLIPSLFSLKHVPVGVAIGPPSARLLHLR</sequence>
<keyword evidence="2" id="KW-1185">Reference proteome</keyword>
<dbReference type="EMBL" id="BPVZ01000009">
    <property type="protein sequence ID" value="GKU95937.1"/>
    <property type="molecule type" value="Genomic_DNA"/>
</dbReference>
<reference evidence="1 2" key="1">
    <citation type="journal article" date="2021" name="Commun. Biol.">
        <title>The genome of Shorea leprosula (Dipterocarpaceae) highlights the ecological relevance of drought in aseasonal tropical rainforests.</title>
        <authorList>
            <person name="Ng K.K.S."/>
            <person name="Kobayashi M.J."/>
            <person name="Fawcett J.A."/>
            <person name="Hatakeyama M."/>
            <person name="Paape T."/>
            <person name="Ng C.H."/>
            <person name="Ang C.C."/>
            <person name="Tnah L.H."/>
            <person name="Lee C.T."/>
            <person name="Nishiyama T."/>
            <person name="Sese J."/>
            <person name="O'Brien M.J."/>
            <person name="Copetti D."/>
            <person name="Mohd Noor M.I."/>
            <person name="Ong R.C."/>
            <person name="Putra M."/>
            <person name="Sireger I.Z."/>
            <person name="Indrioko S."/>
            <person name="Kosugi Y."/>
            <person name="Izuno A."/>
            <person name="Isagi Y."/>
            <person name="Lee S.L."/>
            <person name="Shimizu K.K."/>
        </authorList>
    </citation>
    <scope>NUCLEOTIDE SEQUENCE [LARGE SCALE GENOMIC DNA]</scope>
    <source>
        <strain evidence="1">214</strain>
    </source>
</reference>
<evidence type="ECO:0000313" key="2">
    <source>
        <dbReference type="Proteomes" id="UP001054252"/>
    </source>
</evidence>
<accession>A0AAV5IA97</accession>
<dbReference type="Proteomes" id="UP001054252">
    <property type="component" value="Unassembled WGS sequence"/>
</dbReference>
<dbReference type="AlphaFoldDB" id="A0AAV5IA97"/>
<organism evidence="1 2">
    <name type="scientific">Rubroshorea leprosula</name>
    <dbReference type="NCBI Taxonomy" id="152421"/>
    <lineage>
        <taxon>Eukaryota</taxon>
        <taxon>Viridiplantae</taxon>
        <taxon>Streptophyta</taxon>
        <taxon>Embryophyta</taxon>
        <taxon>Tracheophyta</taxon>
        <taxon>Spermatophyta</taxon>
        <taxon>Magnoliopsida</taxon>
        <taxon>eudicotyledons</taxon>
        <taxon>Gunneridae</taxon>
        <taxon>Pentapetalae</taxon>
        <taxon>rosids</taxon>
        <taxon>malvids</taxon>
        <taxon>Malvales</taxon>
        <taxon>Dipterocarpaceae</taxon>
        <taxon>Rubroshorea</taxon>
    </lineage>
</organism>
<comment type="caution">
    <text evidence="1">The sequence shown here is derived from an EMBL/GenBank/DDBJ whole genome shotgun (WGS) entry which is preliminary data.</text>
</comment>
<gene>
    <name evidence="1" type="ORF">SLEP1_g9233</name>
</gene>
<evidence type="ECO:0000313" key="1">
    <source>
        <dbReference type="EMBL" id="GKU95937.1"/>
    </source>
</evidence>
<proteinExistence type="predicted"/>